<dbReference type="EMBL" id="RBPL01000035">
    <property type="protein sequence ID" value="RMO00684.1"/>
    <property type="molecule type" value="Genomic_DNA"/>
</dbReference>
<reference evidence="1 2" key="1">
    <citation type="submission" date="2018-08" db="EMBL/GenBank/DDBJ databases">
        <title>Recombination of ecologically and evolutionarily significant loci maintains genetic cohesion in the Pseudomonas syringae species complex.</title>
        <authorList>
            <person name="Dillon M."/>
            <person name="Thakur S."/>
            <person name="Almeida R.N.D."/>
            <person name="Weir B.S."/>
            <person name="Guttman D.S."/>
        </authorList>
    </citation>
    <scope>NUCLEOTIDE SEQUENCE [LARGE SCALE GENOMIC DNA]</scope>
    <source>
        <strain evidence="1 2">1089_5</strain>
    </source>
</reference>
<dbReference type="AlphaFoldDB" id="A0A3M3RWA8"/>
<accession>A0A3M3RWA8</accession>
<gene>
    <name evidence="1" type="ORF">ALQ49_200030</name>
</gene>
<comment type="caution">
    <text evidence="1">The sequence shown here is derived from an EMBL/GenBank/DDBJ whole genome shotgun (WGS) entry which is preliminary data.</text>
</comment>
<evidence type="ECO:0000313" key="1">
    <source>
        <dbReference type="EMBL" id="RMO00684.1"/>
    </source>
</evidence>
<organism evidence="1 2">
    <name type="scientific">Pseudomonas syringae pv. apii</name>
    <dbReference type="NCBI Taxonomy" id="81036"/>
    <lineage>
        <taxon>Bacteria</taxon>
        <taxon>Pseudomonadati</taxon>
        <taxon>Pseudomonadota</taxon>
        <taxon>Gammaproteobacteria</taxon>
        <taxon>Pseudomonadales</taxon>
        <taxon>Pseudomonadaceae</taxon>
        <taxon>Pseudomonas</taxon>
    </lineage>
</organism>
<dbReference type="Proteomes" id="UP000278062">
    <property type="component" value="Unassembled WGS sequence"/>
</dbReference>
<evidence type="ECO:0000313" key="2">
    <source>
        <dbReference type="Proteomes" id="UP000278062"/>
    </source>
</evidence>
<sequence length="153" mass="16107">MLGHHAAQLLHAPALAVDVDFVGVGAEAFLHLGQPVVCRADVGMGTVCSALGRGECLAGFVDCIGSAIRGALQVFKDPDQRRRRGLAVVDEKEVLQAVARQQVGEGGGIQCDLGDGVRRWPSLETGQFGGAKTAVTFVLVICNRHHIRRASGL</sequence>
<proteinExistence type="predicted"/>
<protein>
    <submittedName>
        <fullName evidence="1">Uncharacterized protein</fullName>
    </submittedName>
</protein>
<name>A0A3M3RWA8_9PSED</name>